<dbReference type="Pfam" id="PF00356">
    <property type="entry name" value="LacI"/>
    <property type="match status" value="1"/>
</dbReference>
<dbReference type="GO" id="GO:0003700">
    <property type="term" value="F:DNA-binding transcription factor activity"/>
    <property type="evidence" value="ECO:0007669"/>
    <property type="project" value="TreeGrafter"/>
</dbReference>
<evidence type="ECO:0000259" key="4">
    <source>
        <dbReference type="PROSITE" id="PS50932"/>
    </source>
</evidence>
<feature type="domain" description="HTH lacI-type" evidence="4">
    <location>
        <begin position="5"/>
        <end position="61"/>
    </location>
</feature>
<dbReference type="GO" id="GO:0000976">
    <property type="term" value="F:transcription cis-regulatory region binding"/>
    <property type="evidence" value="ECO:0007669"/>
    <property type="project" value="TreeGrafter"/>
</dbReference>
<dbReference type="Pfam" id="PF13377">
    <property type="entry name" value="Peripla_BP_3"/>
    <property type="match status" value="1"/>
</dbReference>
<dbReference type="Proteomes" id="UP000186004">
    <property type="component" value="Unassembled WGS sequence"/>
</dbReference>
<dbReference type="PROSITE" id="PS00356">
    <property type="entry name" value="HTH_LACI_1"/>
    <property type="match status" value="1"/>
</dbReference>
<protein>
    <submittedName>
        <fullName evidence="5">Transcriptional regulator, LacI family</fullName>
    </submittedName>
</protein>
<dbReference type="InterPro" id="IPR010982">
    <property type="entry name" value="Lambda_DNA-bd_dom_sf"/>
</dbReference>
<sequence length="344" mass="36554">MTGSVTLHDVARRAGVSLATASRALNGSANRVVGEELRERVLRAAAELRYSPNAHAQAMARGRTNIVGLSLHDIADPYFSAVAAGVMREAEAHGLLVTMASTERRPGAETDYVGAFRRHWASVVIVVGSRTDDRAATEQLAEELAAFEAEGGRAVAVSQPRLPVDTISIDNHAGARDLGHALHDLGHRRFAVLAGPTELLTATERVAGFREALTRHGGRLAPEHVVPGPFTRDGGYAAMRELLDRDPDVSCVFAVNDVMAVGAMAALRDRGIDPPTGMAIAGFDDIATLRDVNPGLTTVRIPLEEIGALAVRLALDDGVARPRVHRVAGEVVLRASTPRLSPPR</sequence>
<dbReference type="CDD" id="cd01392">
    <property type="entry name" value="HTH_LacI"/>
    <property type="match status" value="1"/>
</dbReference>
<evidence type="ECO:0000256" key="2">
    <source>
        <dbReference type="ARBA" id="ARBA00023125"/>
    </source>
</evidence>
<evidence type="ECO:0000313" key="5">
    <source>
        <dbReference type="EMBL" id="SIQ75359.1"/>
    </source>
</evidence>
<evidence type="ECO:0000256" key="1">
    <source>
        <dbReference type="ARBA" id="ARBA00023015"/>
    </source>
</evidence>
<dbReference type="STRING" id="1198245.SAMN05444858_10458"/>
<keyword evidence="2" id="KW-0238">DNA-binding</keyword>
<dbReference type="InterPro" id="IPR046335">
    <property type="entry name" value="LacI/GalR-like_sensor"/>
</dbReference>
<dbReference type="InterPro" id="IPR000843">
    <property type="entry name" value="HTH_LacI"/>
</dbReference>
<dbReference type="PANTHER" id="PTHR30146">
    <property type="entry name" value="LACI-RELATED TRANSCRIPTIONAL REPRESSOR"/>
    <property type="match status" value="1"/>
</dbReference>
<dbReference type="CDD" id="cd06267">
    <property type="entry name" value="PBP1_LacI_sugar_binding-like"/>
    <property type="match status" value="1"/>
</dbReference>
<dbReference type="EMBL" id="FTNF01000004">
    <property type="protein sequence ID" value="SIQ75359.1"/>
    <property type="molecule type" value="Genomic_DNA"/>
</dbReference>
<dbReference type="PANTHER" id="PTHR30146:SF153">
    <property type="entry name" value="LACTOSE OPERON REPRESSOR"/>
    <property type="match status" value="1"/>
</dbReference>
<keyword evidence="6" id="KW-1185">Reference proteome</keyword>
<dbReference type="SMART" id="SM00354">
    <property type="entry name" value="HTH_LACI"/>
    <property type="match status" value="1"/>
</dbReference>
<dbReference type="RefSeq" id="WP_076469436.1">
    <property type="nucleotide sequence ID" value="NZ_FTNF01000004.1"/>
</dbReference>
<dbReference type="SUPFAM" id="SSF47413">
    <property type="entry name" value="lambda repressor-like DNA-binding domains"/>
    <property type="match status" value="1"/>
</dbReference>
<evidence type="ECO:0000313" key="6">
    <source>
        <dbReference type="Proteomes" id="UP000186004"/>
    </source>
</evidence>
<reference evidence="5 6" key="1">
    <citation type="submission" date="2017-01" db="EMBL/GenBank/DDBJ databases">
        <authorList>
            <person name="Mah S.A."/>
            <person name="Swanson W.J."/>
            <person name="Moy G.W."/>
            <person name="Vacquier V.D."/>
        </authorList>
    </citation>
    <scope>NUCLEOTIDE SEQUENCE [LARGE SCALE GENOMIC DNA]</scope>
    <source>
        <strain evidence="5 6">DSM 45758</strain>
    </source>
</reference>
<dbReference type="AlphaFoldDB" id="A0A1N6VC84"/>
<dbReference type="Gene3D" id="3.40.50.2300">
    <property type="match status" value="2"/>
</dbReference>
<dbReference type="SUPFAM" id="SSF53822">
    <property type="entry name" value="Periplasmic binding protein-like I"/>
    <property type="match status" value="1"/>
</dbReference>
<organism evidence="5 6">
    <name type="scientific">Micromonospora avicenniae</name>
    <dbReference type="NCBI Taxonomy" id="1198245"/>
    <lineage>
        <taxon>Bacteria</taxon>
        <taxon>Bacillati</taxon>
        <taxon>Actinomycetota</taxon>
        <taxon>Actinomycetes</taxon>
        <taxon>Micromonosporales</taxon>
        <taxon>Micromonosporaceae</taxon>
        <taxon>Micromonospora</taxon>
    </lineage>
</organism>
<dbReference type="Gene3D" id="1.10.260.40">
    <property type="entry name" value="lambda repressor-like DNA-binding domains"/>
    <property type="match status" value="1"/>
</dbReference>
<keyword evidence="1" id="KW-0805">Transcription regulation</keyword>
<keyword evidence="3" id="KW-0804">Transcription</keyword>
<gene>
    <name evidence="5" type="ORF">SAMN05444858_10458</name>
</gene>
<proteinExistence type="predicted"/>
<dbReference type="PROSITE" id="PS50932">
    <property type="entry name" value="HTH_LACI_2"/>
    <property type="match status" value="1"/>
</dbReference>
<dbReference type="InterPro" id="IPR028082">
    <property type="entry name" value="Peripla_BP_I"/>
</dbReference>
<evidence type="ECO:0000256" key="3">
    <source>
        <dbReference type="ARBA" id="ARBA00023163"/>
    </source>
</evidence>
<dbReference type="PRINTS" id="PR00036">
    <property type="entry name" value="HTHLACI"/>
</dbReference>
<accession>A0A1N6VC84</accession>
<dbReference type="OrthoDB" id="3226810at2"/>
<name>A0A1N6VC84_9ACTN</name>